<keyword evidence="6 12" id="KW-0418">Kinase</keyword>
<comment type="catalytic activity">
    <reaction evidence="1">
        <text>ATP + protein L-histidine = ADP + protein N-phospho-L-histidine.</text>
        <dbReference type="EC" id="2.7.13.3"/>
    </reaction>
</comment>
<feature type="region of interest" description="Disordered" evidence="9">
    <location>
        <begin position="373"/>
        <end position="406"/>
    </location>
</feature>
<evidence type="ECO:0000256" key="10">
    <source>
        <dbReference type="SAM" id="Phobius"/>
    </source>
</evidence>
<evidence type="ECO:0000259" key="11">
    <source>
        <dbReference type="PROSITE" id="PS50109"/>
    </source>
</evidence>
<evidence type="ECO:0000256" key="2">
    <source>
        <dbReference type="ARBA" id="ARBA00004236"/>
    </source>
</evidence>
<comment type="subcellular location">
    <subcellularLocation>
        <location evidence="2">Cell membrane</location>
    </subcellularLocation>
</comment>
<keyword evidence="7" id="KW-0902">Two-component regulatory system</keyword>
<dbReference type="InterPro" id="IPR050351">
    <property type="entry name" value="BphY/WalK/GraS-like"/>
</dbReference>
<dbReference type="PROSITE" id="PS50109">
    <property type="entry name" value="HIS_KIN"/>
    <property type="match status" value="1"/>
</dbReference>
<dbReference type="PANTHER" id="PTHR45453:SF1">
    <property type="entry name" value="PHOSPHATE REGULON SENSOR PROTEIN PHOR"/>
    <property type="match status" value="1"/>
</dbReference>
<dbReference type="InterPro" id="IPR003594">
    <property type="entry name" value="HATPase_dom"/>
</dbReference>
<dbReference type="EC" id="2.7.13.3" evidence="3"/>
<dbReference type="InterPro" id="IPR005467">
    <property type="entry name" value="His_kinase_dom"/>
</dbReference>
<dbReference type="SMART" id="SM00387">
    <property type="entry name" value="HATPase_c"/>
    <property type="match status" value="1"/>
</dbReference>
<name>A0ABW5XKS5_9MICO</name>
<evidence type="ECO:0000256" key="9">
    <source>
        <dbReference type="SAM" id="MobiDB-lite"/>
    </source>
</evidence>
<evidence type="ECO:0000313" key="13">
    <source>
        <dbReference type="Proteomes" id="UP001597391"/>
    </source>
</evidence>
<proteinExistence type="predicted"/>
<feature type="transmembrane region" description="Helical" evidence="10">
    <location>
        <begin position="6"/>
        <end position="26"/>
    </location>
</feature>
<keyword evidence="10" id="KW-0812">Transmembrane</keyword>
<dbReference type="CDD" id="cd00082">
    <property type="entry name" value="HisKA"/>
    <property type="match status" value="1"/>
</dbReference>
<evidence type="ECO:0000256" key="6">
    <source>
        <dbReference type="ARBA" id="ARBA00022777"/>
    </source>
</evidence>
<dbReference type="InterPro" id="IPR036097">
    <property type="entry name" value="HisK_dim/P_sf"/>
</dbReference>
<dbReference type="Pfam" id="PF02518">
    <property type="entry name" value="HATPase_c"/>
    <property type="match status" value="1"/>
</dbReference>
<evidence type="ECO:0000256" key="3">
    <source>
        <dbReference type="ARBA" id="ARBA00012438"/>
    </source>
</evidence>
<dbReference type="RefSeq" id="WP_377467516.1">
    <property type="nucleotide sequence ID" value="NZ_JBHUOP010000006.1"/>
</dbReference>
<feature type="compositionally biased region" description="Acidic residues" evidence="9">
    <location>
        <begin position="380"/>
        <end position="392"/>
    </location>
</feature>
<dbReference type="PRINTS" id="PR00344">
    <property type="entry name" value="BCTRLSENSOR"/>
</dbReference>
<dbReference type="SUPFAM" id="SSF55874">
    <property type="entry name" value="ATPase domain of HSP90 chaperone/DNA topoisomerase II/histidine kinase"/>
    <property type="match status" value="1"/>
</dbReference>
<keyword evidence="10" id="KW-1133">Transmembrane helix</keyword>
<dbReference type="CDD" id="cd00075">
    <property type="entry name" value="HATPase"/>
    <property type="match status" value="1"/>
</dbReference>
<organism evidence="12 13">
    <name type="scientific">Populibacterium corticicola</name>
    <dbReference type="NCBI Taxonomy" id="1812826"/>
    <lineage>
        <taxon>Bacteria</taxon>
        <taxon>Bacillati</taxon>
        <taxon>Actinomycetota</taxon>
        <taxon>Actinomycetes</taxon>
        <taxon>Micrococcales</taxon>
        <taxon>Jonesiaceae</taxon>
        <taxon>Populibacterium</taxon>
    </lineage>
</organism>
<accession>A0ABW5XKS5</accession>
<dbReference type="SMART" id="SM00388">
    <property type="entry name" value="HisKA"/>
    <property type="match status" value="1"/>
</dbReference>
<keyword evidence="13" id="KW-1185">Reference proteome</keyword>
<keyword evidence="5" id="KW-0808">Transferase</keyword>
<protein>
    <recommendedName>
        <fullName evidence="8">Sensor-like histidine kinase SenX3</fullName>
        <ecNumber evidence="3">2.7.13.3</ecNumber>
    </recommendedName>
</protein>
<dbReference type="SUPFAM" id="SSF47384">
    <property type="entry name" value="Homodimeric domain of signal transducing histidine kinase"/>
    <property type="match status" value="1"/>
</dbReference>
<dbReference type="PANTHER" id="PTHR45453">
    <property type="entry name" value="PHOSPHATE REGULON SENSOR PROTEIN PHOR"/>
    <property type="match status" value="1"/>
</dbReference>
<gene>
    <name evidence="12" type="ORF">ACFSYH_13030</name>
</gene>
<sequence length="434" mass="46791">MDSFSLIIAGAVGIAVGVFATLAFTFSEKQQRTASSLRSTGLDGGAIRVLSVLRSAAVIISNDDTVLRASAPAYALGVVRGNKIVHPAIQDMIDSVRRSGLIADEELELPLGPVGRGRVMLQVRVAQLNADHVLVLAEDKTEAKRVETIRRDFTVNVSHELKTPVGAIGLLAETLQDAADDPEAVRHFAGRMSQESKRLAQLVQEIIELSRLQLEGSTHPASVVQVRGVIEEATDRARVVAQGKDITLTVGGDLDTHVYGDHNLLVTAVRNLVDNAVAYSPEKTNVGVGVTQKGDLVEITVVDQGIGISPEHQSRIFERFYRVDPARSRATGGTGLGLSIVKHVAADHGGDVTVWSREGQGSTFTLRIPAEVKQSPETSISEDDDYYDDIDIPEPTGTGRTRFERPNRVLLPTDVLQVRSIPRKAEPDDNEEGA</sequence>
<dbReference type="Proteomes" id="UP001597391">
    <property type="component" value="Unassembled WGS sequence"/>
</dbReference>
<dbReference type="Pfam" id="PF00512">
    <property type="entry name" value="HisKA"/>
    <property type="match status" value="1"/>
</dbReference>
<evidence type="ECO:0000256" key="1">
    <source>
        <dbReference type="ARBA" id="ARBA00000085"/>
    </source>
</evidence>
<evidence type="ECO:0000256" key="4">
    <source>
        <dbReference type="ARBA" id="ARBA00022553"/>
    </source>
</evidence>
<dbReference type="EMBL" id="JBHUOP010000006">
    <property type="protein sequence ID" value="MFD2841483.1"/>
    <property type="molecule type" value="Genomic_DNA"/>
</dbReference>
<dbReference type="InterPro" id="IPR003661">
    <property type="entry name" value="HisK_dim/P_dom"/>
</dbReference>
<evidence type="ECO:0000256" key="8">
    <source>
        <dbReference type="ARBA" id="ARBA00039401"/>
    </source>
</evidence>
<feature type="domain" description="Histidine kinase" evidence="11">
    <location>
        <begin position="156"/>
        <end position="372"/>
    </location>
</feature>
<dbReference type="Gene3D" id="3.30.565.10">
    <property type="entry name" value="Histidine kinase-like ATPase, C-terminal domain"/>
    <property type="match status" value="1"/>
</dbReference>
<evidence type="ECO:0000313" key="12">
    <source>
        <dbReference type="EMBL" id="MFD2841483.1"/>
    </source>
</evidence>
<comment type="caution">
    <text evidence="12">The sequence shown here is derived from an EMBL/GenBank/DDBJ whole genome shotgun (WGS) entry which is preliminary data.</text>
</comment>
<evidence type="ECO:0000256" key="5">
    <source>
        <dbReference type="ARBA" id="ARBA00022679"/>
    </source>
</evidence>
<dbReference type="InterPro" id="IPR004358">
    <property type="entry name" value="Sig_transdc_His_kin-like_C"/>
</dbReference>
<dbReference type="GO" id="GO:0016301">
    <property type="term" value="F:kinase activity"/>
    <property type="evidence" value="ECO:0007669"/>
    <property type="project" value="UniProtKB-KW"/>
</dbReference>
<dbReference type="Gene3D" id="1.10.287.130">
    <property type="match status" value="1"/>
</dbReference>
<reference evidence="13" key="1">
    <citation type="journal article" date="2019" name="Int. J. Syst. Evol. Microbiol.">
        <title>The Global Catalogue of Microorganisms (GCM) 10K type strain sequencing project: providing services to taxonomists for standard genome sequencing and annotation.</title>
        <authorList>
            <consortium name="The Broad Institute Genomics Platform"/>
            <consortium name="The Broad Institute Genome Sequencing Center for Infectious Disease"/>
            <person name="Wu L."/>
            <person name="Ma J."/>
        </authorList>
    </citation>
    <scope>NUCLEOTIDE SEQUENCE [LARGE SCALE GENOMIC DNA]</scope>
    <source>
        <strain evidence="13">KCTC 33576</strain>
    </source>
</reference>
<dbReference type="InterPro" id="IPR036890">
    <property type="entry name" value="HATPase_C_sf"/>
</dbReference>
<keyword evidence="10" id="KW-0472">Membrane</keyword>
<evidence type="ECO:0000256" key="7">
    <source>
        <dbReference type="ARBA" id="ARBA00023012"/>
    </source>
</evidence>
<keyword evidence="4" id="KW-0597">Phosphoprotein</keyword>